<organism evidence="2 3">
    <name type="scientific">Phytobacter diazotrophicus</name>
    <dbReference type="NCBI Taxonomy" id="395631"/>
    <lineage>
        <taxon>Bacteria</taxon>
        <taxon>Pseudomonadati</taxon>
        <taxon>Pseudomonadota</taxon>
        <taxon>Gammaproteobacteria</taxon>
        <taxon>Enterobacterales</taxon>
        <taxon>Enterobacteriaceae</taxon>
        <taxon>Phytobacter</taxon>
    </lineage>
</organism>
<keyword evidence="1" id="KW-0732">Signal</keyword>
<feature type="chain" id="PRO_5046651267" evidence="1">
    <location>
        <begin position="23"/>
        <end position="153"/>
    </location>
</feature>
<sequence length="153" mass="17559">MKLPTRMNIVTGALLALCVTQAYQLFFVSDNLSDSGWEASDSHSPFLNSMQAFKHALMFATESDEVVDYSGWFEEDESVQHVAPTPCENSLQRPEAGTSKRIFAAETDVCDNPIYRDSSGWHYNRIMFRPHESKRLTKQIQNRVCNIKEKEYQ</sequence>
<protein>
    <submittedName>
        <fullName evidence="2">Uncharacterized protein</fullName>
    </submittedName>
</protein>
<evidence type="ECO:0000313" key="2">
    <source>
        <dbReference type="EMBL" id="BDD52601.1"/>
    </source>
</evidence>
<reference evidence="2 3" key="1">
    <citation type="submission" date="2021-12" db="EMBL/GenBank/DDBJ databases">
        <title>Complete genome sequence of Phytobacter diazotrophicus TA9734.</title>
        <authorList>
            <person name="Kubota H."/>
            <person name="Nakayama Y."/>
            <person name="Ariyoshi T."/>
        </authorList>
    </citation>
    <scope>NUCLEOTIDE SEQUENCE [LARGE SCALE GENOMIC DNA]</scope>
    <source>
        <strain evidence="2 3">TA9734</strain>
    </source>
</reference>
<evidence type="ECO:0000256" key="1">
    <source>
        <dbReference type="SAM" id="SignalP"/>
    </source>
</evidence>
<name>A0ABM7VZ97_9ENTR</name>
<evidence type="ECO:0000313" key="3">
    <source>
        <dbReference type="Proteomes" id="UP001320460"/>
    </source>
</evidence>
<dbReference type="RefSeq" id="WP_125125172.1">
    <property type="nucleotide sequence ID" value="NZ_AP025334.1"/>
</dbReference>
<dbReference type="Proteomes" id="UP001320460">
    <property type="component" value="Chromosome"/>
</dbReference>
<dbReference type="EMBL" id="AP025334">
    <property type="protein sequence ID" value="BDD52601.1"/>
    <property type="molecule type" value="Genomic_DNA"/>
</dbReference>
<gene>
    <name evidence="2" type="ORF">PDTA9734_40880</name>
</gene>
<keyword evidence="3" id="KW-1185">Reference proteome</keyword>
<proteinExistence type="predicted"/>
<feature type="signal peptide" evidence="1">
    <location>
        <begin position="1"/>
        <end position="22"/>
    </location>
</feature>
<accession>A0ABM7VZ97</accession>